<dbReference type="STRING" id="1447883.A0A2B7YBS4"/>
<dbReference type="Pfam" id="PF00646">
    <property type="entry name" value="F-box"/>
    <property type="match status" value="1"/>
</dbReference>
<comment type="caution">
    <text evidence="2">The sequence shown here is derived from an EMBL/GenBank/DDBJ whole genome shotgun (WGS) entry which is preliminary data.</text>
</comment>
<sequence length="507" mass="56748">MAKLTNLPVELREHIISFLPLTDRHTLLALCRISKDFCALAQPRLFREFSSSRPRPWRKVGTIYDTQSYGGSVPKRALIHFTHTVISRPDLASQVRYITIESFDDDDLFTAEDEEYLEPPTPEMMENFKRAIERLPLSDTNQATAWIENIMKLKITALTALLLSQTPNVKSLYVVLDSSPLDELGYLIGKKNTALSGSPSSYCSALTAVHTTCGNSKYGFRLQHITPLLRLPALETFSGEGLLGYSEYSNSGSQELSIEPGTLSISHLELYSTTRHVGGECDLRQSSIDEKCLTSLVSGCKQLKVFKYAADNPPSLSGADSMKQVNMLEIQSALHCQRHTLQKLAVDTGPCNFRTMREGGDDEYNPFTEYTRLRHLDLPFFSMVAARELPVSLEYLIIRRCDASLFRGIVKLVEGRVCPSLKMITVTYKTFEFRYFQEWAGTDRFEDACKSMTAVLQGKDITLALASRLKPSQVSGDVKAVVYIDGNGFNIKTDVTLPGVSDFADMF</sequence>
<protein>
    <recommendedName>
        <fullName evidence="1">F-box domain-containing protein</fullName>
    </recommendedName>
</protein>
<dbReference type="InterPro" id="IPR036047">
    <property type="entry name" value="F-box-like_dom_sf"/>
</dbReference>
<evidence type="ECO:0000313" key="2">
    <source>
        <dbReference type="EMBL" id="PGH18650.1"/>
    </source>
</evidence>
<dbReference type="InterPro" id="IPR001810">
    <property type="entry name" value="F-box_dom"/>
</dbReference>
<reference evidence="2 3" key="1">
    <citation type="submission" date="2017-10" db="EMBL/GenBank/DDBJ databases">
        <title>Comparative genomics in systemic dimorphic fungi from Ajellomycetaceae.</title>
        <authorList>
            <person name="Munoz J.F."/>
            <person name="Mcewen J.G."/>
            <person name="Clay O.K."/>
            <person name="Cuomo C.A."/>
        </authorList>
    </citation>
    <scope>NUCLEOTIDE SEQUENCE [LARGE SCALE GENOMIC DNA]</scope>
    <source>
        <strain evidence="2 3">UAMH7299</strain>
    </source>
</reference>
<keyword evidence="3" id="KW-1185">Reference proteome</keyword>
<dbReference type="EMBL" id="PDNA01000056">
    <property type="protein sequence ID" value="PGH18650.1"/>
    <property type="molecule type" value="Genomic_DNA"/>
</dbReference>
<dbReference type="SUPFAM" id="SSF81383">
    <property type="entry name" value="F-box domain"/>
    <property type="match status" value="1"/>
</dbReference>
<gene>
    <name evidence="2" type="ORF">AJ80_04397</name>
</gene>
<organism evidence="2 3">
    <name type="scientific">Polytolypa hystricis (strain UAMH7299)</name>
    <dbReference type="NCBI Taxonomy" id="1447883"/>
    <lineage>
        <taxon>Eukaryota</taxon>
        <taxon>Fungi</taxon>
        <taxon>Dikarya</taxon>
        <taxon>Ascomycota</taxon>
        <taxon>Pezizomycotina</taxon>
        <taxon>Eurotiomycetes</taxon>
        <taxon>Eurotiomycetidae</taxon>
        <taxon>Onygenales</taxon>
        <taxon>Onygenales incertae sedis</taxon>
        <taxon>Polytolypa</taxon>
    </lineage>
</organism>
<evidence type="ECO:0000313" key="3">
    <source>
        <dbReference type="Proteomes" id="UP000224634"/>
    </source>
</evidence>
<dbReference type="CDD" id="cd09917">
    <property type="entry name" value="F-box_SF"/>
    <property type="match status" value="1"/>
</dbReference>
<name>A0A2B7YBS4_POLH7</name>
<accession>A0A2B7YBS4</accession>
<proteinExistence type="predicted"/>
<feature type="domain" description="F-box" evidence="1">
    <location>
        <begin position="4"/>
        <end position="38"/>
    </location>
</feature>
<dbReference type="Proteomes" id="UP000224634">
    <property type="component" value="Unassembled WGS sequence"/>
</dbReference>
<evidence type="ECO:0000259" key="1">
    <source>
        <dbReference type="Pfam" id="PF00646"/>
    </source>
</evidence>
<dbReference type="AlphaFoldDB" id="A0A2B7YBS4"/>
<dbReference type="OrthoDB" id="2520703at2759"/>